<evidence type="ECO:0000256" key="4">
    <source>
        <dbReference type="ARBA" id="ARBA00022917"/>
    </source>
</evidence>
<dbReference type="GO" id="GO:0070681">
    <property type="term" value="P:glutaminyl-tRNAGln biosynthesis via transamidation"/>
    <property type="evidence" value="ECO:0007669"/>
    <property type="project" value="UniProtKB-UniRule"/>
</dbReference>
<dbReference type="InterPro" id="IPR004412">
    <property type="entry name" value="GatA"/>
</dbReference>
<accession>A0A5S6QNB5</accession>
<dbReference type="WBParaSite" id="TMUE_2000008357.1">
    <property type="protein sequence ID" value="TMUE_2000008357.1"/>
    <property type="gene ID" value="WBGene00295571"/>
</dbReference>
<comment type="function">
    <text evidence="5">Allows the formation of correctly charged Gln-tRNA(Gln) through the transamidation of misacylated Glu-tRNA(Gln) in the mitochondria. The reaction takes place in the presence of glutamine and ATP through an activated gamma-phospho-Glu-tRNA(Gln).</text>
</comment>
<dbReference type="InterPro" id="IPR023631">
    <property type="entry name" value="Amidase_dom"/>
</dbReference>
<keyword evidence="2 5" id="KW-0547">Nucleotide-binding</keyword>
<name>A0A5S6QNB5_TRIMR</name>
<organism evidence="7 8">
    <name type="scientific">Trichuris muris</name>
    <name type="common">Mouse whipworm</name>
    <dbReference type="NCBI Taxonomy" id="70415"/>
    <lineage>
        <taxon>Eukaryota</taxon>
        <taxon>Metazoa</taxon>
        <taxon>Ecdysozoa</taxon>
        <taxon>Nematoda</taxon>
        <taxon>Enoplea</taxon>
        <taxon>Dorylaimia</taxon>
        <taxon>Trichinellida</taxon>
        <taxon>Trichuridae</taxon>
        <taxon>Trichuris</taxon>
    </lineage>
</organism>
<reference evidence="8" key="1">
    <citation type="submission" date="2019-12" db="UniProtKB">
        <authorList>
            <consortium name="WormBaseParasite"/>
        </authorList>
    </citation>
    <scope>IDENTIFICATION</scope>
</reference>
<evidence type="ECO:0000256" key="2">
    <source>
        <dbReference type="ARBA" id="ARBA00022741"/>
    </source>
</evidence>
<dbReference type="SUPFAM" id="SSF75304">
    <property type="entry name" value="Amidase signature (AS) enzymes"/>
    <property type="match status" value="1"/>
</dbReference>
<keyword evidence="5" id="KW-0496">Mitochondrion</keyword>
<evidence type="ECO:0000313" key="7">
    <source>
        <dbReference type="Proteomes" id="UP000046395"/>
    </source>
</evidence>
<dbReference type="GO" id="GO:0032543">
    <property type="term" value="P:mitochondrial translation"/>
    <property type="evidence" value="ECO:0007669"/>
    <property type="project" value="UniProtKB-UniRule"/>
</dbReference>
<keyword evidence="3 5" id="KW-0067">ATP-binding</keyword>
<feature type="active site" description="Acyl-ester intermediate" evidence="5">
    <location>
        <position position="168"/>
    </location>
</feature>
<comment type="subcellular location">
    <subcellularLocation>
        <location evidence="5">Mitochondrion</location>
    </subcellularLocation>
</comment>
<dbReference type="GO" id="GO:0030956">
    <property type="term" value="C:glutamyl-tRNA(Gln) amidotransferase complex"/>
    <property type="evidence" value="ECO:0007669"/>
    <property type="project" value="UniProtKB-UniRule"/>
</dbReference>
<sequence length="486" mass="53810">MNQTVADRIRECVMIARRLQHLNMFVTTKFEEALSKAELLDKIVTAKGLLFGVPFAVKDCFSRKAIRTTLCSVMLSNYKPSYNATLVNRLLNAGGILFRKTNMDEFSMGASSTKSPFGPVKNPWNLATDLVTKMDHDWYIAGGSSGGSAAAVTCGVVKIALGSDTGGSTRNPAALCGVVGFKPTYGLLSRCGLVPLVNSFDTPGILARKVEDICLALRIISGWDCFDSTSIHSSRVEFTLDDSLLTKNLCVGIPREFYPPGLADDVLKCWKTVAKILERDAGCRLVDVSLPHTQFSIVCYHVLGESEIASNMARYDGIEYGFRAANETSFYSLLAAGRQKGFNETVRRRILAGNFFLLKRNYKHFYEKVACIRRLITEEYQSVFNAGVDVLLLPATQADAPLFSQYVAEDNEYTRERQDDFFTQPANLSGLTAIVIPVGLSNRKLPIGLQLVGNRFQDSLLLKIAKRLQDRVEFKCLPKKLLIDNV</sequence>
<evidence type="ECO:0000313" key="8">
    <source>
        <dbReference type="WBParaSite" id="TMUE_2000008357.1"/>
    </source>
</evidence>
<evidence type="ECO:0000256" key="1">
    <source>
        <dbReference type="ARBA" id="ARBA00022598"/>
    </source>
</evidence>
<feature type="active site" description="Charge relay system" evidence="5">
    <location>
        <position position="58"/>
    </location>
</feature>
<comment type="similarity">
    <text evidence="5">Belongs to the amidase family. GatA subfamily.</text>
</comment>
<comment type="catalytic activity">
    <reaction evidence="5">
        <text>L-glutamyl-tRNA(Gln) + L-glutamine + ATP + H2O = L-glutaminyl-tRNA(Gln) + L-glutamate + ADP + phosphate + H(+)</text>
        <dbReference type="Rhea" id="RHEA:17521"/>
        <dbReference type="Rhea" id="RHEA-COMP:9681"/>
        <dbReference type="Rhea" id="RHEA-COMP:9684"/>
        <dbReference type="ChEBI" id="CHEBI:15377"/>
        <dbReference type="ChEBI" id="CHEBI:15378"/>
        <dbReference type="ChEBI" id="CHEBI:29985"/>
        <dbReference type="ChEBI" id="CHEBI:30616"/>
        <dbReference type="ChEBI" id="CHEBI:43474"/>
        <dbReference type="ChEBI" id="CHEBI:58359"/>
        <dbReference type="ChEBI" id="CHEBI:78520"/>
        <dbReference type="ChEBI" id="CHEBI:78521"/>
        <dbReference type="ChEBI" id="CHEBI:456216"/>
        <dbReference type="EC" id="6.3.5.7"/>
    </reaction>
</comment>
<dbReference type="PANTHER" id="PTHR11895:SF7">
    <property type="entry name" value="GLUTAMYL-TRNA(GLN) AMIDOTRANSFERASE SUBUNIT A, MITOCHONDRIAL"/>
    <property type="match status" value="1"/>
</dbReference>
<dbReference type="AlphaFoldDB" id="A0A5S6QNB5"/>
<dbReference type="GO" id="GO:0005524">
    <property type="term" value="F:ATP binding"/>
    <property type="evidence" value="ECO:0007669"/>
    <property type="project" value="UniProtKB-KW"/>
</dbReference>
<evidence type="ECO:0000256" key="5">
    <source>
        <dbReference type="HAMAP-Rule" id="MF_03150"/>
    </source>
</evidence>
<feature type="domain" description="Amidase" evidence="6">
    <location>
        <begin position="18"/>
        <end position="462"/>
    </location>
</feature>
<keyword evidence="4 5" id="KW-0648">Protein biosynthesis</keyword>
<keyword evidence="7" id="KW-1185">Reference proteome</keyword>
<dbReference type="GO" id="GO:0050567">
    <property type="term" value="F:glutaminyl-tRNA synthase (glutamine-hydrolyzing) activity"/>
    <property type="evidence" value="ECO:0007669"/>
    <property type="project" value="UniProtKB-UniRule"/>
</dbReference>
<feature type="active site" description="Charge relay system" evidence="5">
    <location>
        <position position="144"/>
    </location>
</feature>
<dbReference type="EC" id="6.3.5.7" evidence="5"/>
<proteinExistence type="inferred from homology"/>
<keyword evidence="1 5" id="KW-0436">Ligase</keyword>
<dbReference type="InterPro" id="IPR000120">
    <property type="entry name" value="Amidase"/>
</dbReference>
<dbReference type="Proteomes" id="UP000046395">
    <property type="component" value="Unassembled WGS sequence"/>
</dbReference>
<dbReference type="Pfam" id="PF01425">
    <property type="entry name" value="Amidase"/>
    <property type="match status" value="1"/>
</dbReference>
<dbReference type="HAMAP" id="MF_00120">
    <property type="entry name" value="GatA"/>
    <property type="match status" value="1"/>
</dbReference>
<dbReference type="PANTHER" id="PTHR11895">
    <property type="entry name" value="TRANSAMIDASE"/>
    <property type="match status" value="1"/>
</dbReference>
<dbReference type="GO" id="GO:0005739">
    <property type="term" value="C:mitochondrion"/>
    <property type="evidence" value="ECO:0007669"/>
    <property type="project" value="UniProtKB-SubCell"/>
</dbReference>
<dbReference type="STRING" id="70415.A0A5S6QNB5"/>
<dbReference type="Gene3D" id="3.90.1300.10">
    <property type="entry name" value="Amidase signature (AS) domain"/>
    <property type="match status" value="1"/>
</dbReference>
<dbReference type="InterPro" id="IPR036928">
    <property type="entry name" value="AS_sf"/>
</dbReference>
<protein>
    <recommendedName>
        <fullName evidence="5">Glutamyl-tRNA(Gln) amidotransferase subunit A, mitochondrial</fullName>
        <shortName evidence="5">Glu-AdT subunit A</shortName>
        <ecNumber evidence="5">6.3.5.7</ecNumber>
    </recommendedName>
</protein>
<comment type="subunit">
    <text evidence="5">Subunit of the heterotrimeric GatCAB amidotransferase (AdT) complex, composed of A, B and C subunits.</text>
</comment>
<evidence type="ECO:0000259" key="6">
    <source>
        <dbReference type="Pfam" id="PF01425"/>
    </source>
</evidence>
<evidence type="ECO:0000256" key="3">
    <source>
        <dbReference type="ARBA" id="ARBA00022840"/>
    </source>
</evidence>